<feature type="domain" description="Methyl-accepting transducer" evidence="6">
    <location>
        <begin position="120"/>
        <end position="253"/>
    </location>
</feature>
<evidence type="ECO:0000256" key="1">
    <source>
        <dbReference type="ARBA" id="ARBA00004370"/>
    </source>
</evidence>
<evidence type="ECO:0000256" key="5">
    <source>
        <dbReference type="SAM" id="Phobius"/>
    </source>
</evidence>
<dbReference type="Gene3D" id="1.10.287.950">
    <property type="entry name" value="Methyl-accepting chemotaxis protein"/>
    <property type="match status" value="1"/>
</dbReference>
<organism evidence="7 8">
    <name type="scientific">Marinibactrum halimedae</name>
    <dbReference type="NCBI Taxonomy" id="1444977"/>
    <lineage>
        <taxon>Bacteria</taxon>
        <taxon>Pseudomonadati</taxon>
        <taxon>Pseudomonadota</taxon>
        <taxon>Gammaproteobacteria</taxon>
        <taxon>Cellvibrionales</taxon>
        <taxon>Cellvibrionaceae</taxon>
        <taxon>Marinibactrum</taxon>
    </lineage>
</organism>
<keyword evidence="5" id="KW-1133">Transmembrane helix</keyword>
<reference evidence="7 8" key="1">
    <citation type="journal article" date="2014" name="Int. J. Syst. Evol. Microbiol.">
        <title>Complete genome sequence of Corynebacterium casei LMG S-19264T (=DSM 44701T), isolated from a smear-ripened cheese.</title>
        <authorList>
            <consortium name="US DOE Joint Genome Institute (JGI-PGF)"/>
            <person name="Walter F."/>
            <person name="Albersmeier A."/>
            <person name="Kalinowski J."/>
            <person name="Ruckert C."/>
        </authorList>
    </citation>
    <scope>NUCLEOTIDE SEQUENCE [LARGE SCALE GENOMIC DNA]</scope>
    <source>
        <strain evidence="7 8">NBRC 110095</strain>
    </source>
</reference>
<dbReference type="PROSITE" id="PS50111">
    <property type="entry name" value="CHEMOTAXIS_TRANSDUC_2"/>
    <property type="match status" value="1"/>
</dbReference>
<protein>
    <recommendedName>
        <fullName evidence="6">Methyl-accepting transducer domain-containing protein</fullName>
    </recommendedName>
</protein>
<dbReference type="PANTHER" id="PTHR32089:SF112">
    <property type="entry name" value="LYSOZYME-LIKE PROTEIN-RELATED"/>
    <property type="match status" value="1"/>
</dbReference>
<sequence>MVLLSQIGLLVLFFSLLGSIYYVFKYKNQFALIQQELNDLSSNYNSCSTELESTKASVTLQKQELQQQQSAFEEERVKFDQTLINKDQHLAAEQERLSSLKEQLENDFAAQKQAFRRELDSVKSLLADLTLLSEAFERWHSGLDKLMSHNQHMHTQNSEFFKIVNQIVILALNAAIEAARAGEEGRGFAVVADEVRNLALRSQKLSESYKDNLNKNDLITSATFQDIQAGGKLIMTEVHATSDVVDKLLQQVS</sequence>
<dbReference type="Proteomes" id="UP001156870">
    <property type="component" value="Unassembled WGS sequence"/>
</dbReference>
<evidence type="ECO:0000256" key="3">
    <source>
        <dbReference type="PROSITE-ProRule" id="PRU00284"/>
    </source>
</evidence>
<comment type="subcellular location">
    <subcellularLocation>
        <location evidence="1">Membrane</location>
    </subcellularLocation>
</comment>
<evidence type="ECO:0000313" key="7">
    <source>
        <dbReference type="EMBL" id="GLS27290.1"/>
    </source>
</evidence>
<accession>A0AA37WNC5</accession>
<dbReference type="SUPFAM" id="SSF58104">
    <property type="entry name" value="Methyl-accepting chemotaxis protein (MCP) signaling domain"/>
    <property type="match status" value="1"/>
</dbReference>
<evidence type="ECO:0000259" key="6">
    <source>
        <dbReference type="PROSITE" id="PS50111"/>
    </source>
</evidence>
<keyword evidence="5" id="KW-0472">Membrane</keyword>
<dbReference type="GO" id="GO:0016020">
    <property type="term" value="C:membrane"/>
    <property type="evidence" value="ECO:0007669"/>
    <property type="project" value="UniProtKB-SubCell"/>
</dbReference>
<feature type="coiled-coil region" evidence="4">
    <location>
        <begin position="48"/>
        <end position="114"/>
    </location>
</feature>
<keyword evidence="8" id="KW-1185">Reference proteome</keyword>
<evidence type="ECO:0000313" key="8">
    <source>
        <dbReference type="Proteomes" id="UP001156870"/>
    </source>
</evidence>
<comment type="caution">
    <text evidence="7">The sequence shown here is derived from an EMBL/GenBank/DDBJ whole genome shotgun (WGS) entry which is preliminary data.</text>
</comment>
<feature type="transmembrane region" description="Helical" evidence="5">
    <location>
        <begin position="6"/>
        <end position="24"/>
    </location>
</feature>
<dbReference type="Pfam" id="PF00015">
    <property type="entry name" value="MCPsignal"/>
    <property type="match status" value="1"/>
</dbReference>
<name>A0AA37WNC5_9GAMM</name>
<dbReference type="PANTHER" id="PTHR32089">
    <property type="entry name" value="METHYL-ACCEPTING CHEMOTAXIS PROTEIN MCPB"/>
    <property type="match status" value="1"/>
</dbReference>
<dbReference type="GO" id="GO:0006935">
    <property type="term" value="P:chemotaxis"/>
    <property type="evidence" value="ECO:0007669"/>
    <property type="project" value="UniProtKB-ARBA"/>
</dbReference>
<keyword evidence="2 3" id="KW-0807">Transducer</keyword>
<evidence type="ECO:0000256" key="4">
    <source>
        <dbReference type="SAM" id="Coils"/>
    </source>
</evidence>
<keyword evidence="4" id="KW-0175">Coiled coil</keyword>
<gene>
    <name evidence="7" type="ORF">GCM10007877_30090</name>
</gene>
<proteinExistence type="predicted"/>
<dbReference type="GO" id="GO:0007165">
    <property type="term" value="P:signal transduction"/>
    <property type="evidence" value="ECO:0007669"/>
    <property type="project" value="UniProtKB-KW"/>
</dbReference>
<keyword evidence="5" id="KW-0812">Transmembrane</keyword>
<dbReference type="EMBL" id="BSPD01000073">
    <property type="protein sequence ID" value="GLS27290.1"/>
    <property type="molecule type" value="Genomic_DNA"/>
</dbReference>
<dbReference type="InterPro" id="IPR004089">
    <property type="entry name" value="MCPsignal_dom"/>
</dbReference>
<dbReference type="AlphaFoldDB" id="A0AA37WNC5"/>
<evidence type="ECO:0000256" key="2">
    <source>
        <dbReference type="ARBA" id="ARBA00023224"/>
    </source>
</evidence>